<feature type="compositionally biased region" description="Basic and acidic residues" evidence="1">
    <location>
        <begin position="42"/>
        <end position="53"/>
    </location>
</feature>
<evidence type="ECO:0000259" key="2">
    <source>
        <dbReference type="SMART" id="SM00382"/>
    </source>
</evidence>
<protein>
    <recommendedName>
        <fullName evidence="2">AAA+ ATPase domain-containing protein</fullName>
    </recommendedName>
</protein>
<sequence>MGPRVPSSESASILTGSEDDAEGDTAQARVPAPLGMTAEIKNLYRQDGREPWREWTPSKSTPTSEKNALIVRRERELGDTDEPAFALHSITVQSPLIKKQLGTVFAGYKGINTNLKKLEFTAPFHEFFYRWNEFLEAEPTESSDGSEERCHYKLLSDTISDEIKPHIEQASDLMRNNVITFDYLWTIFELGTEVYCKHDGHDRLYVLSNGRYDMLPDGRKLYNLPCRFIDTDGEGFGYRMDYLTIWEFENLKPITELDTVPSRLQPGINGIRSRLTDRGRYFETMKGIYHMAYSGTYERINPPPGAPRKQYLDDEKVIIDCSSFLKYNDEPVSALQPLDVSMDPGFQYNVTLRMADFAPHDAFSTSFGLPPPPPTEYPPAIGCGRARKGRPSHSKRGKAPNSERLSSDHYRLCTPVVKGFCLKAKEWDFLEHCCFDQLVLPHDYKRVIRAFVDAQMSGLDDFDDVIKGKGRGIIMLLSGEPGTGKTLTSESVAETMQKPLYGMSAGELGNSAGEVEQSLHRVLELSTRWGAVLLLDECDVFLERRSTSNLQRNKLVSIFLRLLEYYEGVMFLTTNRVAAFDPAFESRIHLTIHYPNLDFNSKLHIWQTFVKRGSQSNDISDDELAELAQEELNGRQIKNVVKTARLLAASERMSLAMGHVKTVFKIKRGDIERVQA</sequence>
<accession>A0A0P7BHT1</accession>
<dbReference type="PANTHER" id="PTHR46411">
    <property type="entry name" value="FAMILY ATPASE, PUTATIVE-RELATED"/>
    <property type="match status" value="1"/>
</dbReference>
<dbReference type="InterPro" id="IPR003593">
    <property type="entry name" value="AAA+_ATPase"/>
</dbReference>
<dbReference type="AlphaFoldDB" id="A0A0P7BHT1"/>
<feature type="compositionally biased region" description="Polar residues" evidence="1">
    <location>
        <begin position="57"/>
        <end position="66"/>
    </location>
</feature>
<dbReference type="PANTHER" id="PTHR46411:SF3">
    <property type="entry name" value="AAA+ ATPASE DOMAIN-CONTAINING PROTEIN"/>
    <property type="match status" value="1"/>
</dbReference>
<dbReference type="Gene3D" id="3.40.50.300">
    <property type="entry name" value="P-loop containing nucleotide triphosphate hydrolases"/>
    <property type="match status" value="1"/>
</dbReference>
<dbReference type="Pfam" id="PF00004">
    <property type="entry name" value="AAA"/>
    <property type="match status" value="1"/>
</dbReference>
<feature type="region of interest" description="Disordered" evidence="1">
    <location>
        <begin position="378"/>
        <end position="405"/>
    </location>
</feature>
<dbReference type="GO" id="GO:0005524">
    <property type="term" value="F:ATP binding"/>
    <property type="evidence" value="ECO:0007669"/>
    <property type="project" value="InterPro"/>
</dbReference>
<dbReference type="SMART" id="SM00382">
    <property type="entry name" value="AAA"/>
    <property type="match status" value="1"/>
</dbReference>
<dbReference type="InterPro" id="IPR027417">
    <property type="entry name" value="P-loop_NTPase"/>
</dbReference>
<comment type="caution">
    <text evidence="3">The sequence shown here is derived from an EMBL/GenBank/DDBJ whole genome shotgun (WGS) entry which is preliminary data.</text>
</comment>
<evidence type="ECO:0000313" key="3">
    <source>
        <dbReference type="EMBL" id="KPM40505.1"/>
    </source>
</evidence>
<name>A0A0P7BHT1_9HYPO</name>
<dbReference type="InterPro" id="IPR003959">
    <property type="entry name" value="ATPase_AAA_core"/>
</dbReference>
<feature type="domain" description="AAA+ ATPase" evidence="2">
    <location>
        <begin position="471"/>
        <end position="598"/>
    </location>
</feature>
<gene>
    <name evidence="3" type="ORF">AK830_g6047</name>
</gene>
<dbReference type="SUPFAM" id="SSF52540">
    <property type="entry name" value="P-loop containing nucleoside triphosphate hydrolases"/>
    <property type="match status" value="1"/>
</dbReference>
<feature type="region of interest" description="Disordered" evidence="1">
    <location>
        <begin position="1"/>
        <end position="66"/>
    </location>
</feature>
<dbReference type="CDD" id="cd19481">
    <property type="entry name" value="RecA-like_protease"/>
    <property type="match status" value="1"/>
</dbReference>
<dbReference type="InterPro" id="IPR054289">
    <property type="entry name" value="DUF7025"/>
</dbReference>
<feature type="compositionally biased region" description="Basic residues" evidence="1">
    <location>
        <begin position="385"/>
        <end position="398"/>
    </location>
</feature>
<keyword evidence="4" id="KW-1185">Reference proteome</keyword>
<organism evidence="3 4">
    <name type="scientific">Neonectria ditissima</name>
    <dbReference type="NCBI Taxonomy" id="78410"/>
    <lineage>
        <taxon>Eukaryota</taxon>
        <taxon>Fungi</taxon>
        <taxon>Dikarya</taxon>
        <taxon>Ascomycota</taxon>
        <taxon>Pezizomycotina</taxon>
        <taxon>Sordariomycetes</taxon>
        <taxon>Hypocreomycetidae</taxon>
        <taxon>Hypocreales</taxon>
        <taxon>Nectriaceae</taxon>
        <taxon>Neonectria</taxon>
    </lineage>
</organism>
<dbReference type="Proteomes" id="UP000050424">
    <property type="component" value="Unassembled WGS sequence"/>
</dbReference>
<dbReference type="EMBL" id="LKCW01000082">
    <property type="protein sequence ID" value="KPM40505.1"/>
    <property type="molecule type" value="Genomic_DNA"/>
</dbReference>
<dbReference type="Pfam" id="PF22942">
    <property type="entry name" value="DUF7025"/>
    <property type="match status" value="1"/>
</dbReference>
<proteinExistence type="predicted"/>
<dbReference type="STRING" id="78410.A0A0P7BHT1"/>
<evidence type="ECO:0000256" key="1">
    <source>
        <dbReference type="SAM" id="MobiDB-lite"/>
    </source>
</evidence>
<evidence type="ECO:0000313" key="4">
    <source>
        <dbReference type="Proteomes" id="UP000050424"/>
    </source>
</evidence>
<dbReference type="GO" id="GO:0016887">
    <property type="term" value="F:ATP hydrolysis activity"/>
    <property type="evidence" value="ECO:0007669"/>
    <property type="project" value="InterPro"/>
</dbReference>
<reference evidence="3 4" key="1">
    <citation type="submission" date="2015-09" db="EMBL/GenBank/DDBJ databases">
        <title>Draft genome of a European isolate of the apple canker pathogen Neonectria ditissima.</title>
        <authorList>
            <person name="Gomez-Cortecero A."/>
            <person name="Harrison R.J."/>
            <person name="Armitage A.D."/>
        </authorList>
    </citation>
    <scope>NUCLEOTIDE SEQUENCE [LARGE SCALE GENOMIC DNA]</scope>
    <source>
        <strain evidence="3 4">R09/05</strain>
    </source>
</reference>
<dbReference type="OrthoDB" id="10042665at2759"/>